<organism evidence="1 2">
    <name type="scientific">Streptomyces marokkonensis</name>
    <dbReference type="NCBI Taxonomy" id="324855"/>
    <lineage>
        <taxon>Bacteria</taxon>
        <taxon>Bacillati</taxon>
        <taxon>Actinomycetota</taxon>
        <taxon>Actinomycetes</taxon>
        <taxon>Kitasatosporales</taxon>
        <taxon>Streptomycetaceae</taxon>
        <taxon>Streptomyces</taxon>
    </lineage>
</organism>
<gene>
    <name evidence="1" type="ORF">GCM10022384_59620</name>
</gene>
<name>A0ABP7S1R8_9ACTN</name>
<protein>
    <submittedName>
        <fullName evidence="1">Uncharacterized protein</fullName>
    </submittedName>
</protein>
<accession>A0ABP7S1R8</accession>
<dbReference type="EMBL" id="BAABCQ010000169">
    <property type="protein sequence ID" value="GAA4005267.1"/>
    <property type="molecule type" value="Genomic_DNA"/>
</dbReference>
<sequence>MVGQLPLATGLRHADVEENTPHRVRKACPKSVVAATAVTVGPSAFVRFNARPGRPVRSAVSSGRGDDGFPWKSEQFAAFVMLKCLAPVTRRQSRDRRASRAWELTVPACANVPFPTVRTIKASPRCGHAACSSRWTPTEVYSKEKDV</sequence>
<proteinExistence type="predicted"/>
<evidence type="ECO:0000313" key="1">
    <source>
        <dbReference type="EMBL" id="GAA4005267.1"/>
    </source>
</evidence>
<dbReference type="Proteomes" id="UP001500034">
    <property type="component" value="Unassembled WGS sequence"/>
</dbReference>
<evidence type="ECO:0000313" key="2">
    <source>
        <dbReference type="Proteomes" id="UP001500034"/>
    </source>
</evidence>
<comment type="caution">
    <text evidence="1">The sequence shown here is derived from an EMBL/GenBank/DDBJ whole genome shotgun (WGS) entry which is preliminary data.</text>
</comment>
<reference evidence="2" key="1">
    <citation type="journal article" date="2019" name="Int. J. Syst. Evol. Microbiol.">
        <title>The Global Catalogue of Microorganisms (GCM) 10K type strain sequencing project: providing services to taxonomists for standard genome sequencing and annotation.</title>
        <authorList>
            <consortium name="The Broad Institute Genomics Platform"/>
            <consortium name="The Broad Institute Genome Sequencing Center for Infectious Disease"/>
            <person name="Wu L."/>
            <person name="Ma J."/>
        </authorList>
    </citation>
    <scope>NUCLEOTIDE SEQUENCE [LARGE SCALE GENOMIC DNA]</scope>
    <source>
        <strain evidence="2">JCM 17027</strain>
    </source>
</reference>
<keyword evidence="2" id="KW-1185">Reference proteome</keyword>